<gene>
    <name evidence="2" type="ORF">C5471_22400</name>
</gene>
<dbReference type="InterPro" id="IPR016084">
    <property type="entry name" value="Haem_Oase-like_multi-hlx"/>
</dbReference>
<protein>
    <recommendedName>
        <fullName evidence="1">Thiaminase-2/PQQC domain-containing protein</fullName>
    </recommendedName>
</protein>
<accession>A0ABX0GM28</accession>
<dbReference type="Proteomes" id="UP000697802">
    <property type="component" value="Unassembled WGS sequence"/>
</dbReference>
<dbReference type="InterPro" id="IPR004305">
    <property type="entry name" value="Thiaminase-2/PQQC"/>
</dbReference>
<proteinExistence type="predicted"/>
<dbReference type="Gene3D" id="1.20.910.10">
    <property type="entry name" value="Heme oxygenase-like"/>
    <property type="match status" value="1"/>
</dbReference>
<dbReference type="SUPFAM" id="SSF48613">
    <property type="entry name" value="Heme oxygenase-like"/>
    <property type="match status" value="1"/>
</dbReference>
<evidence type="ECO:0000259" key="1">
    <source>
        <dbReference type="Pfam" id="PF03070"/>
    </source>
</evidence>
<sequence length="328" mass="36976">MQTSPQRFTTPRFRNGVSYTRHGEEHHIDYRQQSVVLTLEQNDNSLDDFLLDLQKGGKTLAELKSAYPTLSDEIEDLIVQFDNHYLLTESHYPIISDTLSGKQFANQLKRYSLAWHARLGTSSLYVAMSEGRATRSQLIGFAIEYYHIVKAAPSIIAPAMSHKCPDPIFQGIKRLFLEEHDHETLLLKALSAAGISEGKVKETTPLSSTFSVYCTLGTFGRQHLLSFISALFLFEEPYPEFNLLFVKTCKALDLPEGFWKPIVGHSAVNEEGGHHLITDELLGHISAISAEEALVTLVHIMTLLETMKIWDAQICSTYESDLELRIFA</sequence>
<organism evidence="2 3">
    <name type="scientific">Photorhabdus tasmaniensis</name>
    <dbReference type="NCBI Taxonomy" id="1004159"/>
    <lineage>
        <taxon>Bacteria</taxon>
        <taxon>Pseudomonadati</taxon>
        <taxon>Pseudomonadota</taxon>
        <taxon>Gammaproteobacteria</taxon>
        <taxon>Enterobacterales</taxon>
        <taxon>Morganellaceae</taxon>
        <taxon>Photorhabdus</taxon>
    </lineage>
</organism>
<dbReference type="EMBL" id="PUJU01000087">
    <property type="protein sequence ID" value="NHB90295.1"/>
    <property type="molecule type" value="Genomic_DNA"/>
</dbReference>
<reference evidence="2 3" key="1">
    <citation type="submission" date="2018-02" db="EMBL/GenBank/DDBJ databases">
        <authorList>
            <person name="Machado R.A."/>
        </authorList>
    </citation>
    <scope>NUCLEOTIDE SEQUENCE [LARGE SCALE GENOMIC DNA]</scope>
    <source>
        <strain evidence="2 3">T327</strain>
    </source>
</reference>
<name>A0ABX0GM28_9GAMM</name>
<keyword evidence="3" id="KW-1185">Reference proteome</keyword>
<comment type="caution">
    <text evidence="2">The sequence shown here is derived from an EMBL/GenBank/DDBJ whole genome shotgun (WGS) entry which is preliminary data.</text>
</comment>
<evidence type="ECO:0000313" key="3">
    <source>
        <dbReference type="Proteomes" id="UP000697802"/>
    </source>
</evidence>
<evidence type="ECO:0000313" key="2">
    <source>
        <dbReference type="EMBL" id="NHB90295.1"/>
    </source>
</evidence>
<feature type="domain" description="Thiaminase-2/PQQC" evidence="1">
    <location>
        <begin position="124"/>
        <end position="234"/>
    </location>
</feature>
<dbReference type="RefSeq" id="WP_133815559.1">
    <property type="nucleotide sequence ID" value="NZ_CAWPIF010000087.1"/>
</dbReference>
<dbReference type="Pfam" id="PF03070">
    <property type="entry name" value="TENA_THI-4"/>
    <property type="match status" value="1"/>
</dbReference>